<proteinExistence type="predicted"/>
<organism evidence="2 3">
    <name type="scientific">Purpureocillium lilacinum</name>
    <name type="common">Paecilomyces lilacinus</name>
    <dbReference type="NCBI Taxonomy" id="33203"/>
    <lineage>
        <taxon>Eukaryota</taxon>
        <taxon>Fungi</taxon>
        <taxon>Dikarya</taxon>
        <taxon>Ascomycota</taxon>
        <taxon>Pezizomycotina</taxon>
        <taxon>Sordariomycetes</taxon>
        <taxon>Hypocreomycetidae</taxon>
        <taxon>Hypocreales</taxon>
        <taxon>Ophiocordycipitaceae</taxon>
        <taxon>Purpureocillium</taxon>
    </lineage>
</organism>
<dbReference type="AlphaFoldDB" id="A0A2U3EE51"/>
<accession>A0A2U3EE51</accession>
<dbReference type="EMBL" id="LCWV01000005">
    <property type="protein sequence ID" value="PWI72789.1"/>
    <property type="molecule type" value="Genomic_DNA"/>
</dbReference>
<evidence type="ECO:0000313" key="2">
    <source>
        <dbReference type="EMBL" id="PWI72789.1"/>
    </source>
</evidence>
<dbReference type="Proteomes" id="UP000245956">
    <property type="component" value="Unassembled WGS sequence"/>
</dbReference>
<feature type="compositionally biased region" description="Basic and acidic residues" evidence="1">
    <location>
        <begin position="124"/>
        <end position="135"/>
    </location>
</feature>
<feature type="region of interest" description="Disordered" evidence="1">
    <location>
        <begin position="94"/>
        <end position="135"/>
    </location>
</feature>
<name>A0A2U3EE51_PURLI</name>
<reference evidence="2 3" key="1">
    <citation type="journal article" date="2016" name="Front. Microbiol.">
        <title>Genome and transcriptome sequences reveal the specific parasitism of the nematophagous Purpureocillium lilacinum 36-1.</title>
        <authorList>
            <person name="Xie J."/>
            <person name="Li S."/>
            <person name="Mo C."/>
            <person name="Xiao X."/>
            <person name="Peng D."/>
            <person name="Wang G."/>
            <person name="Xiao Y."/>
        </authorList>
    </citation>
    <scope>NUCLEOTIDE SEQUENCE [LARGE SCALE GENOMIC DNA]</scope>
    <source>
        <strain evidence="2 3">36-1</strain>
    </source>
</reference>
<evidence type="ECO:0000256" key="1">
    <source>
        <dbReference type="SAM" id="MobiDB-lite"/>
    </source>
</evidence>
<comment type="caution">
    <text evidence="2">The sequence shown here is derived from an EMBL/GenBank/DDBJ whole genome shotgun (WGS) entry which is preliminary data.</text>
</comment>
<evidence type="ECO:0000313" key="3">
    <source>
        <dbReference type="Proteomes" id="UP000245956"/>
    </source>
</evidence>
<protein>
    <submittedName>
        <fullName evidence="2">Uncharacterized protein</fullName>
    </submittedName>
</protein>
<sequence>MDGPLACPSQSAIQAPGARSLQNFSGVGSVRPSIPAPRVSSPAVRLRAIDLLLLLLPYTAQTAVRTSITTGTPPGSILTATPRTICPARRPAMISGQRVSERSEHKTQKTATGPRCCWGWETGPRTRGDPPTRDSRKLAHICATAGSRTAPHCCIITLMI</sequence>
<gene>
    <name evidence="2" type="ORF">PCL_09804</name>
</gene>